<evidence type="ECO:0000256" key="1">
    <source>
        <dbReference type="ARBA" id="ARBA00022553"/>
    </source>
</evidence>
<keyword evidence="2 6" id="KW-0238">DNA-binding</keyword>
<dbReference type="InterPro" id="IPR001789">
    <property type="entry name" value="Sig_transdc_resp-reg_receiver"/>
</dbReference>
<dbReference type="SMART" id="SM00448">
    <property type="entry name" value="REC"/>
    <property type="match status" value="1"/>
</dbReference>
<protein>
    <submittedName>
        <fullName evidence="6">DNA-binding response regulator</fullName>
    </submittedName>
</protein>
<evidence type="ECO:0000259" key="5">
    <source>
        <dbReference type="PROSITE" id="PS50110"/>
    </source>
</evidence>
<dbReference type="EMBL" id="QEAS01000021">
    <property type="protein sequence ID" value="PWG78707.1"/>
    <property type="molecule type" value="Genomic_DNA"/>
</dbReference>
<accession>A0A2U2PBD4</accession>
<keyword evidence="1 3" id="KW-0597">Phosphoprotein</keyword>
<evidence type="ECO:0000256" key="2">
    <source>
        <dbReference type="ARBA" id="ARBA00023125"/>
    </source>
</evidence>
<dbReference type="CDD" id="cd06170">
    <property type="entry name" value="LuxR_C_like"/>
    <property type="match status" value="1"/>
</dbReference>
<dbReference type="PROSITE" id="PS00622">
    <property type="entry name" value="HTH_LUXR_1"/>
    <property type="match status" value="1"/>
</dbReference>
<dbReference type="PROSITE" id="PS50043">
    <property type="entry name" value="HTH_LUXR_2"/>
    <property type="match status" value="1"/>
</dbReference>
<evidence type="ECO:0000313" key="6">
    <source>
        <dbReference type="EMBL" id="PWG78707.1"/>
    </source>
</evidence>
<dbReference type="AlphaFoldDB" id="A0A2U2PBD4"/>
<dbReference type="InterPro" id="IPR058245">
    <property type="entry name" value="NreC/VraR/RcsB-like_REC"/>
</dbReference>
<dbReference type="Gene3D" id="3.40.50.2300">
    <property type="match status" value="1"/>
</dbReference>
<dbReference type="Pfam" id="PF00196">
    <property type="entry name" value="GerE"/>
    <property type="match status" value="1"/>
</dbReference>
<dbReference type="InterPro" id="IPR011006">
    <property type="entry name" value="CheY-like_superfamily"/>
</dbReference>
<dbReference type="InterPro" id="IPR000792">
    <property type="entry name" value="Tscrpt_reg_LuxR_C"/>
</dbReference>
<dbReference type="Proteomes" id="UP000245647">
    <property type="component" value="Unassembled WGS sequence"/>
</dbReference>
<dbReference type="SUPFAM" id="SSF46894">
    <property type="entry name" value="C-terminal effector domain of the bipartite response regulators"/>
    <property type="match status" value="1"/>
</dbReference>
<dbReference type="InterPro" id="IPR039420">
    <property type="entry name" value="WalR-like"/>
</dbReference>
<comment type="caution">
    <text evidence="6">The sequence shown here is derived from an EMBL/GenBank/DDBJ whole genome shotgun (WGS) entry which is preliminary data.</text>
</comment>
<dbReference type="GO" id="GO:0000160">
    <property type="term" value="P:phosphorelay signal transduction system"/>
    <property type="evidence" value="ECO:0007669"/>
    <property type="project" value="InterPro"/>
</dbReference>
<dbReference type="GO" id="GO:0003677">
    <property type="term" value="F:DNA binding"/>
    <property type="evidence" value="ECO:0007669"/>
    <property type="project" value="UniProtKB-KW"/>
</dbReference>
<evidence type="ECO:0000313" key="7">
    <source>
        <dbReference type="Proteomes" id="UP000245647"/>
    </source>
</evidence>
<dbReference type="CDD" id="cd17535">
    <property type="entry name" value="REC_NarL-like"/>
    <property type="match status" value="1"/>
</dbReference>
<dbReference type="SMART" id="SM00421">
    <property type="entry name" value="HTH_LUXR"/>
    <property type="match status" value="1"/>
</dbReference>
<evidence type="ECO:0000259" key="4">
    <source>
        <dbReference type="PROSITE" id="PS50043"/>
    </source>
</evidence>
<feature type="domain" description="HTH luxR-type" evidence="4">
    <location>
        <begin position="143"/>
        <end position="208"/>
    </location>
</feature>
<proteinExistence type="predicted"/>
<dbReference type="PANTHER" id="PTHR43214">
    <property type="entry name" value="TWO-COMPONENT RESPONSE REGULATOR"/>
    <property type="match status" value="1"/>
</dbReference>
<name>A0A2U2PBD4_9SPHI</name>
<organism evidence="6 7">
    <name type="scientific">Pararcticibacter amylolyticus</name>
    <dbReference type="NCBI Taxonomy" id="2173175"/>
    <lineage>
        <taxon>Bacteria</taxon>
        <taxon>Pseudomonadati</taxon>
        <taxon>Bacteroidota</taxon>
        <taxon>Sphingobacteriia</taxon>
        <taxon>Sphingobacteriales</taxon>
        <taxon>Sphingobacteriaceae</taxon>
        <taxon>Pararcticibacter</taxon>
    </lineage>
</organism>
<dbReference type="Pfam" id="PF00072">
    <property type="entry name" value="Response_reg"/>
    <property type="match status" value="1"/>
</dbReference>
<keyword evidence="7" id="KW-1185">Reference proteome</keyword>
<dbReference type="OrthoDB" id="9797341at2"/>
<dbReference type="RefSeq" id="WP_109417768.1">
    <property type="nucleotide sequence ID" value="NZ_QEAS01000021.1"/>
</dbReference>
<gene>
    <name evidence="6" type="ORF">DDR33_21035</name>
</gene>
<sequence length="212" mass="24198">MDIRIGLADDQQLFLRSLSALISSFPGFSVSAEALNGEEMLLKLRDAEERPHIVLLDVSMPVMDGCMTAERIRISFPEVKTVALSMKQDDDSVLKMLRAGCCAYLLKDIDPHELKWALTQIYSSGYYNAGFIKVNLNRLLLHDQHKQPVITDREREFLKYASSDLTYKQIASKMFLSEKTVDGYREALFSKFNVKSRVGMVLEAVRRDLLRI</sequence>
<feature type="domain" description="Response regulatory" evidence="5">
    <location>
        <begin position="4"/>
        <end position="122"/>
    </location>
</feature>
<evidence type="ECO:0000256" key="3">
    <source>
        <dbReference type="PROSITE-ProRule" id="PRU00169"/>
    </source>
</evidence>
<dbReference type="PROSITE" id="PS50110">
    <property type="entry name" value="RESPONSE_REGULATORY"/>
    <property type="match status" value="1"/>
</dbReference>
<feature type="modified residue" description="4-aspartylphosphate" evidence="3">
    <location>
        <position position="57"/>
    </location>
</feature>
<dbReference type="PRINTS" id="PR00038">
    <property type="entry name" value="HTHLUXR"/>
</dbReference>
<dbReference type="InterPro" id="IPR016032">
    <property type="entry name" value="Sig_transdc_resp-reg_C-effctor"/>
</dbReference>
<dbReference type="SUPFAM" id="SSF52172">
    <property type="entry name" value="CheY-like"/>
    <property type="match status" value="1"/>
</dbReference>
<reference evidence="6 7" key="1">
    <citation type="submission" date="2018-04" db="EMBL/GenBank/DDBJ databases">
        <title>Pedobacter chongqingensis sp. nov., isolated from a rottenly hemp rope.</title>
        <authorList>
            <person name="Cai Y."/>
        </authorList>
    </citation>
    <scope>NUCLEOTIDE SEQUENCE [LARGE SCALE GENOMIC DNA]</scope>
    <source>
        <strain evidence="6 7">FJ4-8</strain>
    </source>
</reference>
<dbReference type="GO" id="GO:0006355">
    <property type="term" value="P:regulation of DNA-templated transcription"/>
    <property type="evidence" value="ECO:0007669"/>
    <property type="project" value="InterPro"/>
</dbReference>